<evidence type="ECO:0000313" key="21">
    <source>
        <dbReference type="Proteomes" id="UP000008792"/>
    </source>
</evidence>
<evidence type="ECO:0000256" key="15">
    <source>
        <dbReference type="ARBA" id="ARBA00047548"/>
    </source>
</evidence>
<comment type="function">
    <text evidence="13">In addition to its role as an aminoacyl-tRNA synthetase, has also cysteine persulfide synthase activity. Produces reactive persulfide species such as cysteine persulfide (CysSSH) from substrate cysteine and mediate direct incorporation of CysSSH into proteins during translations, resulting in protein persulfides and polysulfides. CysSSHs behave as potent antioxidants and cellular protectants.</text>
</comment>
<comment type="catalytic activity">
    <reaction evidence="18">
        <text>tRNA(Cys) + L-cysteine + ATP = L-cysteinyl-tRNA(Cys) + AMP + diphosphate</text>
        <dbReference type="Rhea" id="RHEA:17773"/>
        <dbReference type="Rhea" id="RHEA-COMP:9661"/>
        <dbReference type="Rhea" id="RHEA-COMP:9679"/>
        <dbReference type="ChEBI" id="CHEBI:30616"/>
        <dbReference type="ChEBI" id="CHEBI:33019"/>
        <dbReference type="ChEBI" id="CHEBI:35235"/>
        <dbReference type="ChEBI" id="CHEBI:78442"/>
        <dbReference type="ChEBI" id="CHEBI:78517"/>
        <dbReference type="ChEBI" id="CHEBI:456215"/>
        <dbReference type="EC" id="6.1.1.16"/>
    </reaction>
    <physiologicalReaction direction="right-to-left" evidence="18">
        <dbReference type="Rhea" id="RHEA:17775"/>
    </physiologicalReaction>
</comment>
<comment type="catalytic activity">
    <reaction evidence="17">
        <text>S-sulfanyl-L-cysteine + tRNA(Cys) + ATP = (S)-sulfanyl-L-cysteinyl-tRNA(Cys) + AMP + diphosphate</text>
        <dbReference type="Rhea" id="RHEA:78647"/>
        <dbReference type="Rhea" id="RHEA-COMP:9661"/>
        <dbReference type="Rhea" id="RHEA-COMP:19119"/>
        <dbReference type="ChEBI" id="CHEBI:30616"/>
        <dbReference type="ChEBI" id="CHEBI:33019"/>
        <dbReference type="ChEBI" id="CHEBI:58591"/>
        <dbReference type="ChEBI" id="CHEBI:78442"/>
        <dbReference type="ChEBI" id="CHEBI:229520"/>
        <dbReference type="ChEBI" id="CHEBI:456215"/>
    </reaction>
    <physiologicalReaction direction="left-to-right" evidence="17">
        <dbReference type="Rhea" id="RHEA:78648"/>
    </physiologicalReaction>
</comment>
<evidence type="ECO:0000256" key="4">
    <source>
        <dbReference type="ARBA" id="ARBA00022598"/>
    </source>
</evidence>
<gene>
    <name evidence="20" type="primary">Dvir\GJ21318</name>
    <name evidence="20" type="ORF">Dvir_GJ21318</name>
</gene>
<sequence>MDAYRNADNTIFISCRLEECMQLRSSQWWPRKLSSGAEPAPPASAFGGWQRPCGEDTGIRIYNHSVRGKVPLVLRNPQMVTWYTCGPTVYDKTHVGHASTYVKVDIIQRILRDHFKYNLVTAMNITDVDDKIIKRSRETGRNWLELAHAYDAEFKENMTWLNVKPPNLRAHVSANIPVIQRFIDQLLVNKQAYVAQDNSVYFDVSKYANYGKLEKISKEAHAVAEMGKRNAADFALWKAQKEEHEPSWPASWGGAGRPGWHIECSAIASMFFGNKVDFHAGGLDLRFPHHENEEAQCCAHFKTDQWVNYWLHTGQLHLQGEEQKMSKSLGNTVTVEQLLQKYTADEFRMACLLSNYRNAMQYSDQLMLTARQTLRKFKNFHADLSAYMQFQKPLKLLDQGALQAQLKHMVQEFDNSLRDDFDTARCIAVLLDQMSSISRCINEQQADAQQDPAHCLDLLLAAGNFISVAMLNFGISPLAALKQQQLQPADATARVDINALIADVLAIRCQLREQAVNGNVKNVELLALCDRLRNLLQRHGFSVRDHKKGSSWVYNPQKSASSSRN</sequence>
<organism evidence="20 21">
    <name type="scientific">Drosophila virilis</name>
    <name type="common">Fruit fly</name>
    <dbReference type="NCBI Taxonomy" id="7244"/>
    <lineage>
        <taxon>Eukaryota</taxon>
        <taxon>Metazoa</taxon>
        <taxon>Ecdysozoa</taxon>
        <taxon>Arthropoda</taxon>
        <taxon>Hexapoda</taxon>
        <taxon>Insecta</taxon>
        <taxon>Pterygota</taxon>
        <taxon>Neoptera</taxon>
        <taxon>Endopterygota</taxon>
        <taxon>Diptera</taxon>
        <taxon>Brachycera</taxon>
        <taxon>Muscomorpha</taxon>
        <taxon>Ephydroidea</taxon>
        <taxon>Drosophilidae</taxon>
        <taxon>Drosophila</taxon>
    </lineage>
</organism>
<dbReference type="InterPro" id="IPR032678">
    <property type="entry name" value="tRNA-synt_1_cat_dom"/>
</dbReference>
<evidence type="ECO:0000256" key="6">
    <source>
        <dbReference type="ARBA" id="ARBA00022741"/>
    </source>
</evidence>
<evidence type="ECO:0000256" key="8">
    <source>
        <dbReference type="ARBA" id="ARBA00022840"/>
    </source>
</evidence>
<evidence type="ECO:0000256" key="17">
    <source>
        <dbReference type="ARBA" id="ARBA00048609"/>
    </source>
</evidence>
<proteinExistence type="inferred from homology"/>
<protein>
    <recommendedName>
        <fullName evidence="3">cysteine--tRNA ligase</fullName>
        <ecNumber evidence="3">6.1.1.16</ecNumber>
    </recommendedName>
    <alternativeName>
        <fullName evidence="11">Cysteinyl-tRNA synthetase</fullName>
    </alternativeName>
</protein>
<comment type="similarity">
    <text evidence="2">Belongs to the class-I aminoacyl-tRNA synthetase family.</text>
</comment>
<dbReference type="PANTHER" id="PTHR10890:SF27">
    <property type="entry name" value="CYSTEINE--TRNA LIGASE, MITOCHONDRIAL-RELATED"/>
    <property type="match status" value="1"/>
</dbReference>
<evidence type="ECO:0000256" key="11">
    <source>
        <dbReference type="ARBA" id="ARBA00031499"/>
    </source>
</evidence>
<dbReference type="InterPro" id="IPR014729">
    <property type="entry name" value="Rossmann-like_a/b/a_fold"/>
</dbReference>
<evidence type="ECO:0000256" key="3">
    <source>
        <dbReference type="ARBA" id="ARBA00012832"/>
    </source>
</evidence>
<evidence type="ECO:0000256" key="1">
    <source>
        <dbReference type="ARBA" id="ARBA00001947"/>
    </source>
</evidence>
<keyword evidence="4" id="KW-0436">Ligase</keyword>
<keyword evidence="7" id="KW-0862">Zinc</keyword>
<dbReference type="CDD" id="cd00672">
    <property type="entry name" value="CysRS_core"/>
    <property type="match status" value="1"/>
</dbReference>
<reference evidence="20 21" key="1">
    <citation type="journal article" date="2007" name="Nature">
        <title>Evolution of genes and genomes on the Drosophila phylogeny.</title>
        <authorList>
            <consortium name="Drosophila 12 Genomes Consortium"/>
            <person name="Clark A.G."/>
            <person name="Eisen M.B."/>
            <person name="Smith D.R."/>
            <person name="Bergman C.M."/>
            <person name="Oliver B."/>
            <person name="Markow T.A."/>
            <person name="Kaufman T.C."/>
            <person name="Kellis M."/>
            <person name="Gelbart W."/>
            <person name="Iyer V.N."/>
            <person name="Pollard D.A."/>
            <person name="Sackton T.B."/>
            <person name="Larracuente A.M."/>
            <person name="Singh N.D."/>
            <person name="Abad J.P."/>
            <person name="Abt D.N."/>
            <person name="Adryan B."/>
            <person name="Aguade M."/>
            <person name="Akashi H."/>
            <person name="Anderson W.W."/>
            <person name="Aquadro C.F."/>
            <person name="Ardell D.H."/>
            <person name="Arguello R."/>
            <person name="Artieri C.G."/>
            <person name="Barbash D.A."/>
            <person name="Barker D."/>
            <person name="Barsanti P."/>
            <person name="Batterham P."/>
            <person name="Batzoglou S."/>
            <person name="Begun D."/>
            <person name="Bhutkar A."/>
            <person name="Blanco E."/>
            <person name="Bosak S.A."/>
            <person name="Bradley R.K."/>
            <person name="Brand A.D."/>
            <person name="Brent M.R."/>
            <person name="Brooks A.N."/>
            <person name="Brown R.H."/>
            <person name="Butlin R.K."/>
            <person name="Caggese C."/>
            <person name="Calvi B.R."/>
            <person name="Bernardo de Carvalho A."/>
            <person name="Caspi A."/>
            <person name="Castrezana S."/>
            <person name="Celniker S.E."/>
            <person name="Chang J.L."/>
            <person name="Chapple C."/>
            <person name="Chatterji S."/>
            <person name="Chinwalla A."/>
            <person name="Civetta A."/>
            <person name="Clifton S.W."/>
            <person name="Comeron J.M."/>
            <person name="Costello J.C."/>
            <person name="Coyne J.A."/>
            <person name="Daub J."/>
            <person name="David R.G."/>
            <person name="Delcher A.L."/>
            <person name="Delehaunty K."/>
            <person name="Do C.B."/>
            <person name="Ebling H."/>
            <person name="Edwards K."/>
            <person name="Eickbush T."/>
            <person name="Evans J.D."/>
            <person name="Filipski A."/>
            <person name="Findeiss S."/>
            <person name="Freyhult E."/>
            <person name="Fulton L."/>
            <person name="Fulton R."/>
            <person name="Garcia A.C."/>
            <person name="Gardiner A."/>
            <person name="Garfield D.A."/>
            <person name="Garvin B.E."/>
            <person name="Gibson G."/>
            <person name="Gilbert D."/>
            <person name="Gnerre S."/>
            <person name="Godfrey J."/>
            <person name="Good R."/>
            <person name="Gotea V."/>
            <person name="Gravely B."/>
            <person name="Greenberg A.J."/>
            <person name="Griffiths-Jones S."/>
            <person name="Gross S."/>
            <person name="Guigo R."/>
            <person name="Gustafson E.A."/>
            <person name="Haerty W."/>
            <person name="Hahn M.W."/>
            <person name="Halligan D.L."/>
            <person name="Halpern A.L."/>
            <person name="Halter G.M."/>
            <person name="Han M.V."/>
            <person name="Heger A."/>
            <person name="Hillier L."/>
            <person name="Hinrichs A.S."/>
            <person name="Holmes I."/>
            <person name="Hoskins R.A."/>
            <person name="Hubisz M.J."/>
            <person name="Hultmark D."/>
            <person name="Huntley M.A."/>
            <person name="Jaffe D.B."/>
            <person name="Jagadeeshan S."/>
            <person name="Jeck W.R."/>
            <person name="Johnson J."/>
            <person name="Jones C.D."/>
            <person name="Jordan W.C."/>
            <person name="Karpen G.H."/>
            <person name="Kataoka E."/>
            <person name="Keightley P.D."/>
            <person name="Kheradpour P."/>
            <person name="Kirkness E.F."/>
            <person name="Koerich L.B."/>
            <person name="Kristiansen K."/>
            <person name="Kudrna D."/>
            <person name="Kulathinal R.J."/>
            <person name="Kumar S."/>
            <person name="Kwok R."/>
            <person name="Lander E."/>
            <person name="Langley C.H."/>
            <person name="Lapoint R."/>
            <person name="Lazzaro B.P."/>
            <person name="Lee S.J."/>
            <person name="Levesque L."/>
            <person name="Li R."/>
            <person name="Lin C.F."/>
            <person name="Lin M.F."/>
            <person name="Lindblad-Toh K."/>
            <person name="Llopart A."/>
            <person name="Long M."/>
            <person name="Low L."/>
            <person name="Lozovsky E."/>
            <person name="Lu J."/>
            <person name="Luo M."/>
            <person name="Machado C.A."/>
            <person name="Makalowski W."/>
            <person name="Marzo M."/>
            <person name="Matsuda M."/>
            <person name="Matzkin L."/>
            <person name="McAllister B."/>
            <person name="McBride C.S."/>
            <person name="McKernan B."/>
            <person name="McKernan K."/>
            <person name="Mendez-Lago M."/>
            <person name="Minx P."/>
            <person name="Mollenhauer M.U."/>
            <person name="Montooth K."/>
            <person name="Mount S.M."/>
            <person name="Mu X."/>
            <person name="Myers E."/>
            <person name="Negre B."/>
            <person name="Newfeld S."/>
            <person name="Nielsen R."/>
            <person name="Noor M.A."/>
            <person name="O'Grady P."/>
            <person name="Pachter L."/>
            <person name="Papaceit M."/>
            <person name="Parisi M.J."/>
            <person name="Parisi M."/>
            <person name="Parts L."/>
            <person name="Pedersen J.S."/>
            <person name="Pesole G."/>
            <person name="Phillippy A.M."/>
            <person name="Ponting C.P."/>
            <person name="Pop M."/>
            <person name="Porcelli D."/>
            <person name="Powell J.R."/>
            <person name="Prohaska S."/>
            <person name="Pruitt K."/>
            <person name="Puig M."/>
            <person name="Quesneville H."/>
            <person name="Ram K.R."/>
            <person name="Rand D."/>
            <person name="Rasmussen M.D."/>
            <person name="Reed L.K."/>
            <person name="Reenan R."/>
            <person name="Reily A."/>
            <person name="Remington K.A."/>
            <person name="Rieger T.T."/>
            <person name="Ritchie M.G."/>
            <person name="Robin C."/>
            <person name="Rogers Y.H."/>
            <person name="Rohde C."/>
            <person name="Rozas J."/>
            <person name="Rubenfield M.J."/>
            <person name="Ruiz A."/>
            <person name="Russo S."/>
            <person name="Salzberg S.L."/>
            <person name="Sanchez-Gracia A."/>
            <person name="Saranga D.J."/>
            <person name="Sato H."/>
            <person name="Schaeffer S.W."/>
            <person name="Schatz M.C."/>
            <person name="Schlenke T."/>
            <person name="Schwartz R."/>
            <person name="Segarra C."/>
            <person name="Singh R.S."/>
            <person name="Sirot L."/>
            <person name="Sirota M."/>
            <person name="Sisneros N.B."/>
            <person name="Smith C.D."/>
            <person name="Smith T.F."/>
            <person name="Spieth J."/>
            <person name="Stage D.E."/>
            <person name="Stark A."/>
            <person name="Stephan W."/>
            <person name="Strausberg R.L."/>
            <person name="Strempel S."/>
            <person name="Sturgill D."/>
            <person name="Sutton G."/>
            <person name="Sutton G.G."/>
            <person name="Tao W."/>
            <person name="Teichmann S."/>
            <person name="Tobari Y.N."/>
            <person name="Tomimura Y."/>
            <person name="Tsolas J.M."/>
            <person name="Valente V.L."/>
            <person name="Venter E."/>
            <person name="Venter J.C."/>
            <person name="Vicario S."/>
            <person name="Vieira F.G."/>
            <person name="Vilella A.J."/>
            <person name="Villasante A."/>
            <person name="Walenz B."/>
            <person name="Wang J."/>
            <person name="Wasserman M."/>
            <person name="Watts T."/>
            <person name="Wilson D."/>
            <person name="Wilson R.K."/>
            <person name="Wing R.A."/>
            <person name="Wolfner M.F."/>
            <person name="Wong A."/>
            <person name="Wong G.K."/>
            <person name="Wu C.I."/>
            <person name="Wu G."/>
            <person name="Yamamoto D."/>
            <person name="Yang H.P."/>
            <person name="Yang S.P."/>
            <person name="Yorke J.A."/>
            <person name="Yoshida K."/>
            <person name="Zdobnov E."/>
            <person name="Zhang P."/>
            <person name="Zhang Y."/>
            <person name="Zimin A.V."/>
            <person name="Baldwin J."/>
            <person name="Abdouelleil A."/>
            <person name="Abdulkadir J."/>
            <person name="Abebe A."/>
            <person name="Abera B."/>
            <person name="Abreu J."/>
            <person name="Acer S.C."/>
            <person name="Aftuck L."/>
            <person name="Alexander A."/>
            <person name="An P."/>
            <person name="Anderson E."/>
            <person name="Anderson S."/>
            <person name="Arachi H."/>
            <person name="Azer M."/>
            <person name="Bachantsang P."/>
            <person name="Barry A."/>
            <person name="Bayul T."/>
            <person name="Berlin A."/>
            <person name="Bessette D."/>
            <person name="Bloom T."/>
            <person name="Blye J."/>
            <person name="Boguslavskiy L."/>
            <person name="Bonnet C."/>
            <person name="Boukhgalter B."/>
            <person name="Bourzgui I."/>
            <person name="Brown A."/>
            <person name="Cahill P."/>
            <person name="Channer S."/>
            <person name="Cheshatsang Y."/>
            <person name="Chuda L."/>
            <person name="Citroen M."/>
            <person name="Collymore A."/>
            <person name="Cooke P."/>
            <person name="Costello M."/>
            <person name="D'Aco K."/>
            <person name="Daza R."/>
            <person name="De Haan G."/>
            <person name="DeGray S."/>
            <person name="DeMaso C."/>
            <person name="Dhargay N."/>
            <person name="Dooley K."/>
            <person name="Dooley E."/>
            <person name="Doricent M."/>
            <person name="Dorje P."/>
            <person name="Dorjee K."/>
            <person name="Dupes A."/>
            <person name="Elong R."/>
            <person name="Falk J."/>
            <person name="Farina A."/>
            <person name="Faro S."/>
            <person name="Ferguson D."/>
            <person name="Fisher S."/>
            <person name="Foley C.D."/>
            <person name="Franke A."/>
            <person name="Friedrich D."/>
            <person name="Gadbois L."/>
            <person name="Gearin G."/>
            <person name="Gearin C.R."/>
            <person name="Giannoukos G."/>
            <person name="Goode T."/>
            <person name="Graham J."/>
            <person name="Grandbois E."/>
            <person name="Grewal S."/>
            <person name="Gyaltsen K."/>
            <person name="Hafez N."/>
            <person name="Hagos B."/>
            <person name="Hall J."/>
            <person name="Henson C."/>
            <person name="Hollinger A."/>
            <person name="Honan T."/>
            <person name="Huard M.D."/>
            <person name="Hughes L."/>
            <person name="Hurhula B."/>
            <person name="Husby M.E."/>
            <person name="Kamat A."/>
            <person name="Kanga B."/>
            <person name="Kashin S."/>
            <person name="Khazanovich D."/>
            <person name="Kisner P."/>
            <person name="Lance K."/>
            <person name="Lara M."/>
            <person name="Lee W."/>
            <person name="Lennon N."/>
            <person name="Letendre F."/>
            <person name="LeVine R."/>
            <person name="Lipovsky A."/>
            <person name="Liu X."/>
            <person name="Liu J."/>
            <person name="Liu S."/>
            <person name="Lokyitsang T."/>
            <person name="Lokyitsang Y."/>
            <person name="Lubonja R."/>
            <person name="Lui A."/>
            <person name="MacDonald P."/>
            <person name="Magnisalis V."/>
            <person name="Maru K."/>
            <person name="Matthews C."/>
            <person name="McCusker W."/>
            <person name="McDonough S."/>
            <person name="Mehta T."/>
            <person name="Meldrim J."/>
            <person name="Meneus L."/>
            <person name="Mihai O."/>
            <person name="Mihalev A."/>
            <person name="Mihova T."/>
            <person name="Mittelman R."/>
            <person name="Mlenga V."/>
            <person name="Montmayeur A."/>
            <person name="Mulrain L."/>
            <person name="Navidi A."/>
            <person name="Naylor J."/>
            <person name="Negash T."/>
            <person name="Nguyen T."/>
            <person name="Nguyen N."/>
            <person name="Nicol R."/>
            <person name="Norbu C."/>
            <person name="Norbu N."/>
            <person name="Novod N."/>
            <person name="O'Neill B."/>
            <person name="Osman S."/>
            <person name="Markiewicz E."/>
            <person name="Oyono O.L."/>
            <person name="Patti C."/>
            <person name="Phunkhang P."/>
            <person name="Pierre F."/>
            <person name="Priest M."/>
            <person name="Raghuraman S."/>
            <person name="Rege F."/>
            <person name="Reyes R."/>
            <person name="Rise C."/>
            <person name="Rogov P."/>
            <person name="Ross K."/>
            <person name="Ryan E."/>
            <person name="Settipalli S."/>
            <person name="Shea T."/>
            <person name="Sherpa N."/>
            <person name="Shi L."/>
            <person name="Shih D."/>
            <person name="Sparrow T."/>
            <person name="Spaulding J."/>
            <person name="Stalker J."/>
            <person name="Stange-Thomann N."/>
            <person name="Stavropoulos S."/>
            <person name="Stone C."/>
            <person name="Strader C."/>
            <person name="Tesfaye S."/>
            <person name="Thomson T."/>
            <person name="Thoulutsang Y."/>
            <person name="Thoulutsang D."/>
            <person name="Topham K."/>
            <person name="Topping I."/>
            <person name="Tsamla T."/>
            <person name="Vassiliev H."/>
            <person name="Vo A."/>
            <person name="Wangchuk T."/>
            <person name="Wangdi T."/>
            <person name="Weiand M."/>
            <person name="Wilkinson J."/>
            <person name="Wilson A."/>
            <person name="Yadav S."/>
            <person name="Young G."/>
            <person name="Yu Q."/>
            <person name="Zembek L."/>
            <person name="Zhong D."/>
            <person name="Zimmer A."/>
            <person name="Zwirko Z."/>
            <person name="Jaffe D.B."/>
            <person name="Alvarez P."/>
            <person name="Brockman W."/>
            <person name="Butler J."/>
            <person name="Chin C."/>
            <person name="Gnerre S."/>
            <person name="Grabherr M."/>
            <person name="Kleber M."/>
            <person name="Mauceli E."/>
            <person name="MacCallum I."/>
        </authorList>
    </citation>
    <scope>NUCLEOTIDE SEQUENCE [LARGE SCALE GENOMIC DNA]</scope>
    <source>
        <strain evidence="21">Tucson 15010-1051.87</strain>
    </source>
</reference>
<dbReference type="InterPro" id="IPR015803">
    <property type="entry name" value="Cys-tRNA-ligase"/>
</dbReference>
<dbReference type="Gene3D" id="3.40.50.620">
    <property type="entry name" value="HUPs"/>
    <property type="match status" value="1"/>
</dbReference>
<evidence type="ECO:0000256" key="9">
    <source>
        <dbReference type="ARBA" id="ARBA00022917"/>
    </source>
</evidence>
<dbReference type="HAMAP" id="MF_00041">
    <property type="entry name" value="Cys_tRNA_synth"/>
    <property type="match status" value="1"/>
</dbReference>
<dbReference type="PRINTS" id="PR00983">
    <property type="entry name" value="TRNASYNTHCYS"/>
</dbReference>
<evidence type="ECO:0000256" key="2">
    <source>
        <dbReference type="ARBA" id="ARBA00005594"/>
    </source>
</evidence>
<comment type="catalytic activity">
    <reaction evidence="16">
        <text>S-sulfanyl-L-cysteine + L-cysteine = S-disulfanyl-L-cysteine + L-alanine</text>
        <dbReference type="Rhea" id="RHEA:78627"/>
        <dbReference type="ChEBI" id="CHEBI:35235"/>
        <dbReference type="ChEBI" id="CHEBI:57972"/>
        <dbReference type="ChEBI" id="CHEBI:58591"/>
        <dbReference type="ChEBI" id="CHEBI:229465"/>
    </reaction>
    <physiologicalReaction direction="left-to-right" evidence="16">
        <dbReference type="Rhea" id="RHEA:78628"/>
    </physiologicalReaction>
</comment>
<dbReference type="GO" id="GO:0005737">
    <property type="term" value="C:cytoplasm"/>
    <property type="evidence" value="ECO:0007669"/>
    <property type="project" value="TreeGrafter"/>
</dbReference>
<dbReference type="GO" id="GO:0005524">
    <property type="term" value="F:ATP binding"/>
    <property type="evidence" value="ECO:0007669"/>
    <property type="project" value="UniProtKB-KW"/>
</dbReference>
<evidence type="ECO:0000256" key="14">
    <source>
        <dbReference type="ARBA" id="ARBA00047499"/>
    </source>
</evidence>
<dbReference type="InterPro" id="IPR009080">
    <property type="entry name" value="tRNAsynth_Ia_anticodon-bd"/>
</dbReference>
<dbReference type="GO" id="GO:0004817">
    <property type="term" value="F:cysteine-tRNA ligase activity"/>
    <property type="evidence" value="ECO:0007669"/>
    <property type="project" value="UniProtKB-EC"/>
</dbReference>
<evidence type="ECO:0000256" key="12">
    <source>
        <dbReference type="ARBA" id="ARBA00043868"/>
    </source>
</evidence>
<keyword evidence="5" id="KW-0479">Metal-binding</keyword>
<dbReference type="GO" id="GO:0046872">
    <property type="term" value="F:metal ion binding"/>
    <property type="evidence" value="ECO:0007669"/>
    <property type="project" value="UniProtKB-KW"/>
</dbReference>
<evidence type="ECO:0000256" key="5">
    <source>
        <dbReference type="ARBA" id="ARBA00022723"/>
    </source>
</evidence>
<dbReference type="InterPro" id="IPR024909">
    <property type="entry name" value="Cys-tRNA/MSH_ligase"/>
</dbReference>
<dbReference type="InParanoid" id="B4LNR0"/>
<dbReference type="HOGENOM" id="CLU_013528_0_3_1"/>
<dbReference type="NCBIfam" id="TIGR00435">
    <property type="entry name" value="cysS"/>
    <property type="match status" value="1"/>
</dbReference>
<accession>B4LNR0</accession>
<comment type="catalytic activity">
    <reaction evidence="14">
        <text>S-disulfanyl-L-cysteine + tRNA(Cys) + ATP = (S)-disulfanyl-L-cysteinyl-tRNA(Cys) + AMP + diphosphate</text>
        <dbReference type="Rhea" id="RHEA:78651"/>
        <dbReference type="Rhea" id="RHEA-COMP:9661"/>
        <dbReference type="Rhea" id="RHEA-COMP:19120"/>
        <dbReference type="ChEBI" id="CHEBI:30616"/>
        <dbReference type="ChEBI" id="CHEBI:33019"/>
        <dbReference type="ChEBI" id="CHEBI:78442"/>
        <dbReference type="ChEBI" id="CHEBI:229465"/>
        <dbReference type="ChEBI" id="CHEBI:229521"/>
        <dbReference type="ChEBI" id="CHEBI:456215"/>
    </reaction>
    <physiologicalReaction direction="left-to-right" evidence="14">
        <dbReference type="Rhea" id="RHEA:78652"/>
    </physiologicalReaction>
</comment>
<dbReference type="SMR" id="B4LNR0"/>
<evidence type="ECO:0000256" key="16">
    <source>
        <dbReference type="ARBA" id="ARBA00047731"/>
    </source>
</evidence>
<dbReference type="FunCoup" id="B4LNR0">
    <property type="interactions" value="304"/>
</dbReference>
<keyword evidence="10" id="KW-0030">Aminoacyl-tRNA synthetase</keyword>
<evidence type="ECO:0000256" key="18">
    <source>
        <dbReference type="ARBA" id="ARBA00049046"/>
    </source>
</evidence>
<evidence type="ECO:0000313" key="20">
    <source>
        <dbReference type="EMBL" id="EDW60130.2"/>
    </source>
</evidence>
<comment type="cofactor">
    <cofactor evidence="1">
        <name>Zn(2+)</name>
        <dbReference type="ChEBI" id="CHEBI:29105"/>
    </cofactor>
</comment>
<keyword evidence="9" id="KW-0648">Protein biosynthesis</keyword>
<dbReference type="EMBL" id="CH940648">
    <property type="protein sequence ID" value="EDW60130.2"/>
    <property type="molecule type" value="Genomic_DNA"/>
</dbReference>
<dbReference type="OrthoDB" id="438179at2759"/>
<comment type="function">
    <text evidence="12">Mitochondrial cysteine-specific aminoacyl-tRNA synthetase that catalyzes the ATP-dependent ligation of cysteine to tRNA(Cys).</text>
</comment>
<keyword evidence="6" id="KW-0547">Nucleotide-binding</keyword>
<dbReference type="STRING" id="7244.B4LNR0"/>
<dbReference type="eggNOG" id="KOG2007">
    <property type="taxonomic scope" value="Eukaryota"/>
</dbReference>
<dbReference type="SUPFAM" id="SSF52374">
    <property type="entry name" value="Nucleotidylyl transferase"/>
    <property type="match status" value="1"/>
</dbReference>
<evidence type="ECO:0000256" key="7">
    <source>
        <dbReference type="ARBA" id="ARBA00022833"/>
    </source>
</evidence>
<dbReference type="GO" id="GO:0006423">
    <property type="term" value="P:cysteinyl-tRNA aminoacylation"/>
    <property type="evidence" value="ECO:0007669"/>
    <property type="project" value="InterPro"/>
</dbReference>
<evidence type="ECO:0000259" key="19">
    <source>
        <dbReference type="Pfam" id="PF01406"/>
    </source>
</evidence>
<keyword evidence="21" id="KW-1185">Reference proteome</keyword>
<dbReference type="EC" id="6.1.1.16" evidence="3"/>
<dbReference type="Gene3D" id="1.20.120.1910">
    <property type="entry name" value="Cysteine-tRNA ligase, C-terminal anti-codon recognition domain"/>
    <property type="match status" value="1"/>
</dbReference>
<comment type="catalytic activity">
    <reaction evidence="15">
        <text>2 L-cysteine = S-sulfanyl-L-cysteine + L-alanine</text>
        <dbReference type="Rhea" id="RHEA:78543"/>
        <dbReference type="ChEBI" id="CHEBI:35235"/>
        <dbReference type="ChEBI" id="CHEBI:57972"/>
        <dbReference type="ChEBI" id="CHEBI:58591"/>
    </reaction>
    <physiologicalReaction direction="left-to-right" evidence="15">
        <dbReference type="Rhea" id="RHEA:78544"/>
    </physiologicalReaction>
</comment>
<dbReference type="SUPFAM" id="SSF47323">
    <property type="entry name" value="Anticodon-binding domain of a subclass of class I aminoacyl-tRNA synthetases"/>
    <property type="match status" value="1"/>
</dbReference>
<keyword evidence="8" id="KW-0067">ATP-binding</keyword>
<dbReference type="AlphaFoldDB" id="B4LNR0"/>
<name>B4LNR0_DROVI</name>
<dbReference type="Proteomes" id="UP000008792">
    <property type="component" value="Unassembled WGS sequence"/>
</dbReference>
<evidence type="ECO:0000256" key="13">
    <source>
        <dbReference type="ARBA" id="ARBA00045476"/>
    </source>
</evidence>
<evidence type="ECO:0000256" key="10">
    <source>
        <dbReference type="ARBA" id="ARBA00023146"/>
    </source>
</evidence>
<feature type="domain" description="tRNA synthetases class I catalytic" evidence="19">
    <location>
        <begin position="77"/>
        <end position="371"/>
    </location>
</feature>
<dbReference type="PANTHER" id="PTHR10890">
    <property type="entry name" value="CYSTEINYL-TRNA SYNTHETASE"/>
    <property type="match status" value="1"/>
</dbReference>
<dbReference type="Pfam" id="PF01406">
    <property type="entry name" value="tRNA-synt_1e"/>
    <property type="match status" value="1"/>
</dbReference>